<dbReference type="GO" id="GO:0046872">
    <property type="term" value="F:metal ion binding"/>
    <property type="evidence" value="ECO:0007669"/>
    <property type="project" value="UniProtKB-KW"/>
</dbReference>
<protein>
    <submittedName>
        <fullName evidence="11">F5/8 type C domain-containing protein</fullName>
    </submittedName>
</protein>
<evidence type="ECO:0000259" key="9">
    <source>
        <dbReference type="PROSITE" id="PS50022"/>
    </source>
</evidence>
<dbReference type="SUPFAM" id="SSF49785">
    <property type="entry name" value="Galactose-binding domain-like"/>
    <property type="match status" value="1"/>
</dbReference>
<feature type="signal peptide" evidence="8">
    <location>
        <begin position="1"/>
        <end position="21"/>
    </location>
</feature>
<evidence type="ECO:0000256" key="7">
    <source>
        <dbReference type="ARBA" id="ARBA00023157"/>
    </source>
</evidence>
<evidence type="ECO:0000256" key="6">
    <source>
        <dbReference type="ARBA" id="ARBA00022837"/>
    </source>
</evidence>
<evidence type="ECO:0000256" key="4">
    <source>
        <dbReference type="ARBA" id="ARBA00022723"/>
    </source>
</evidence>
<dbReference type="InterPro" id="IPR051941">
    <property type="entry name" value="BG_Antigen-Binding_Lectin"/>
</dbReference>
<comment type="function">
    <text evidence="1">Acts as a defensive agent. Recognizes blood group fucosylated oligosaccharides including A, B, H and Lewis B-type antigens. Does not recognize Lewis A antigen and has low affinity for monovalent haptens.</text>
</comment>
<keyword evidence="5" id="KW-0430">Lectin</keyword>
<dbReference type="InterPro" id="IPR006585">
    <property type="entry name" value="FTP1"/>
</dbReference>
<accession>A0A1I8I861</accession>
<evidence type="ECO:0000256" key="3">
    <source>
        <dbReference type="ARBA" id="ARBA00011233"/>
    </source>
</evidence>
<feature type="domain" description="F5/8 type C" evidence="9">
    <location>
        <begin position="12"/>
        <end position="180"/>
    </location>
</feature>
<keyword evidence="6" id="KW-0106">Calcium</keyword>
<evidence type="ECO:0000256" key="8">
    <source>
        <dbReference type="SAM" id="SignalP"/>
    </source>
</evidence>
<sequence length="265" mass="29229">MEKSILLLFTLLNLLFVRLDGRSVLMPKFLPAKISSQHTSGQSAELAYNGNTDGHYVDAAQCVLNSGSDTVPWWMLDLLQSYRIAGVNVWNRLDSTDEVRFTQISLGISSDAAAWSSFNENLFKRCFYFTGAPTDATNPISLTCPSPVVGRYLALYKNRTGLTASTQAYFNFCEVDVYVAVPDNEVANAIQPSYSMTSISLIAALTQMRSDIECLLRCSQLTNCLFVLFRTATLECWLFQSSIIPSSFAAVAGNADAKLLALYNN</sequence>
<dbReference type="PROSITE" id="PS50022">
    <property type="entry name" value="FA58C_3"/>
    <property type="match status" value="1"/>
</dbReference>
<evidence type="ECO:0000313" key="10">
    <source>
        <dbReference type="Proteomes" id="UP000095280"/>
    </source>
</evidence>
<keyword evidence="8" id="KW-0732">Signal</keyword>
<keyword evidence="4" id="KW-0479">Metal-binding</keyword>
<evidence type="ECO:0000256" key="1">
    <source>
        <dbReference type="ARBA" id="ARBA00002219"/>
    </source>
</evidence>
<dbReference type="GO" id="GO:0010185">
    <property type="term" value="P:regulation of cellular defense response"/>
    <property type="evidence" value="ECO:0007669"/>
    <property type="project" value="UniProtKB-ARBA"/>
</dbReference>
<dbReference type="Proteomes" id="UP000095280">
    <property type="component" value="Unplaced"/>
</dbReference>
<proteinExistence type="inferred from homology"/>
<reference evidence="11" key="1">
    <citation type="submission" date="2016-11" db="UniProtKB">
        <authorList>
            <consortium name="WormBaseParasite"/>
        </authorList>
    </citation>
    <scope>IDENTIFICATION</scope>
</reference>
<dbReference type="PANTHER" id="PTHR45713">
    <property type="entry name" value="FTP DOMAIN-CONTAINING PROTEIN"/>
    <property type="match status" value="1"/>
</dbReference>
<feature type="chain" id="PRO_5009320770" evidence="8">
    <location>
        <begin position="22"/>
        <end position="265"/>
    </location>
</feature>
<dbReference type="WBParaSite" id="maker-uti_cns_0010368-snap-gene-0.8-mRNA-1">
    <property type="protein sequence ID" value="maker-uti_cns_0010368-snap-gene-0.8-mRNA-1"/>
    <property type="gene ID" value="maker-uti_cns_0010368-snap-gene-0.8"/>
</dbReference>
<name>A0A1I8I861_9PLAT</name>
<organism evidence="10 11">
    <name type="scientific">Macrostomum lignano</name>
    <dbReference type="NCBI Taxonomy" id="282301"/>
    <lineage>
        <taxon>Eukaryota</taxon>
        <taxon>Metazoa</taxon>
        <taxon>Spiralia</taxon>
        <taxon>Lophotrochozoa</taxon>
        <taxon>Platyhelminthes</taxon>
        <taxon>Rhabditophora</taxon>
        <taxon>Macrostomorpha</taxon>
        <taxon>Macrostomida</taxon>
        <taxon>Macrostomidae</taxon>
        <taxon>Macrostomum</taxon>
    </lineage>
</organism>
<dbReference type="SMART" id="SM00607">
    <property type="entry name" value="FTP"/>
    <property type="match status" value="1"/>
</dbReference>
<dbReference type="InterPro" id="IPR008979">
    <property type="entry name" value="Galactose-bd-like_sf"/>
</dbReference>
<evidence type="ECO:0000256" key="5">
    <source>
        <dbReference type="ARBA" id="ARBA00022734"/>
    </source>
</evidence>
<comment type="similarity">
    <text evidence="2">Belongs to the fucolectin family.</text>
</comment>
<dbReference type="GO" id="GO:0042806">
    <property type="term" value="F:fucose binding"/>
    <property type="evidence" value="ECO:0007669"/>
    <property type="project" value="UniProtKB-ARBA"/>
</dbReference>
<dbReference type="GO" id="GO:0001868">
    <property type="term" value="P:regulation of complement activation, lectin pathway"/>
    <property type="evidence" value="ECO:0007669"/>
    <property type="project" value="UniProtKB-ARBA"/>
</dbReference>
<dbReference type="Gene3D" id="2.60.120.260">
    <property type="entry name" value="Galactose-binding domain-like"/>
    <property type="match status" value="1"/>
</dbReference>
<dbReference type="InterPro" id="IPR000421">
    <property type="entry name" value="FA58C"/>
</dbReference>
<keyword evidence="10" id="KW-1185">Reference proteome</keyword>
<comment type="subunit">
    <text evidence="3">Homotrimer.</text>
</comment>
<evidence type="ECO:0000313" key="11">
    <source>
        <dbReference type="WBParaSite" id="maker-uti_cns_0010368-snap-gene-0.8-mRNA-1"/>
    </source>
</evidence>
<dbReference type="PANTHER" id="PTHR45713:SF6">
    <property type="entry name" value="F5_8 TYPE C DOMAIN-CONTAINING PROTEIN"/>
    <property type="match status" value="1"/>
</dbReference>
<evidence type="ECO:0000256" key="2">
    <source>
        <dbReference type="ARBA" id="ARBA00010147"/>
    </source>
</evidence>
<dbReference type="AlphaFoldDB" id="A0A1I8I861"/>
<keyword evidence="7" id="KW-1015">Disulfide bond</keyword>
<dbReference type="Pfam" id="PF00754">
    <property type="entry name" value="F5_F8_type_C"/>
    <property type="match status" value="1"/>
</dbReference>